<reference evidence="6" key="1">
    <citation type="submission" date="2004-12" db="EMBL/GenBank/DDBJ databases">
        <title>The genome sequence of Borrelia hermsii and Borrelia turicatae: comparative analysis of two agents of endemic N. America relapsing fever.</title>
        <authorList>
            <person name="Porcella S.F."/>
            <person name="Raffel S.J."/>
            <person name="Schrumpf M.E."/>
            <person name="Montgomery B."/>
            <person name="Smith T."/>
            <person name="Schwan T.G."/>
        </authorList>
    </citation>
    <scope>NUCLEOTIDE SEQUENCE [LARGE SCALE GENOMIC DNA]</scope>
    <source>
        <strain evidence="6">91E135</strain>
    </source>
</reference>
<comment type="similarity">
    <text evidence="2">Belongs to the phosphohexose mutase family.</text>
</comment>
<evidence type="ECO:0000256" key="1">
    <source>
        <dbReference type="ARBA" id="ARBA00001946"/>
    </source>
</evidence>
<evidence type="ECO:0000256" key="2">
    <source>
        <dbReference type="ARBA" id="ARBA00010231"/>
    </source>
</evidence>
<dbReference type="KEGG" id="btu:BT0004"/>
<evidence type="ECO:0000313" key="5">
    <source>
        <dbReference type="EMBL" id="AAX17349.1"/>
    </source>
</evidence>
<evidence type="ECO:0000256" key="3">
    <source>
        <dbReference type="ARBA" id="ARBA00022553"/>
    </source>
</evidence>
<sequence>MLIIIEYVTIIIVLQIKANIKLKYTNEEENMLKRYILNMTNLSNAINEMILSHSGFRKIFAKSKNENSIEYEINDDDKILVALITLTISNYFKDKPKKYINVGSDSRATGNIISEIIIKTLILNNNSVKFFGILPIPEILAYTKENQNSKGFIYISASHNPTGYNGIKIGLNDGGVLNSNETKKIICQIRSNIENETLINNLITNLQKFNTNALHLKTYETIITSQARHKTQSYNSYKSLMQQIIYSDTHNQKNIDILKKTIKKEPIGIIGEMNGSSRINSIDREMIESLGIKLEFHNTEIGIFKHGMTPEGTSLNMCKQILEQKFKNDNSFKLGYVPDCDGDRGNLVAILKKEQASIITPQKIFALSVLSELSYLYHTGIKDNLAIVVNDATSLNIEKIASLFNTKVYRVEVGEANLTEMADLLRNKGLIVKILGEGSNGGNITYPSKVRDPLTTLFSIIKLLKIKNLYKIWCSISNNSYNEHYTLGDILKTINFYSNVEVSSEKAMLKIKVENQEILKTNYEKLLDKEFNNNNNTVLHKLPIHNYEIINYEGIKQNISRTGDSSGGLKVLFKNNKHEIIASLWFRGSKTEPIFRVLSEVISEHNDLLYPLLDFHIDLIHSANSLI</sequence>
<keyword evidence="3" id="KW-0597">Phosphoprotein</keyword>
<dbReference type="Pfam" id="PF02878">
    <property type="entry name" value="PGM_PMM_I"/>
    <property type="match status" value="1"/>
</dbReference>
<comment type="cofactor">
    <cofactor evidence="1">
        <name>Mg(2+)</name>
        <dbReference type="ChEBI" id="CHEBI:18420"/>
    </cofactor>
</comment>
<feature type="domain" description="Alpha-D-phosphohexomutase alpha/beta/alpha" evidence="4">
    <location>
        <begin position="68"/>
        <end position="193"/>
    </location>
</feature>
<dbReference type="GO" id="GO:0004615">
    <property type="term" value="F:phosphomannomutase activity"/>
    <property type="evidence" value="ECO:0007669"/>
    <property type="project" value="UniProtKB-EC"/>
</dbReference>
<organism evidence="5 6">
    <name type="scientific">Borrelia turicatae (strain 91E135)</name>
    <dbReference type="NCBI Taxonomy" id="314724"/>
    <lineage>
        <taxon>Bacteria</taxon>
        <taxon>Pseudomonadati</taxon>
        <taxon>Spirochaetota</taxon>
        <taxon>Spirochaetia</taxon>
        <taxon>Spirochaetales</taxon>
        <taxon>Borreliaceae</taxon>
        <taxon>Borrelia</taxon>
    </lineage>
</organism>
<dbReference type="Proteomes" id="UP000001205">
    <property type="component" value="Chromosome"/>
</dbReference>
<dbReference type="PANTHER" id="PTHR42946:SF1">
    <property type="entry name" value="PHOSPHOGLUCOMUTASE (ALPHA-D-GLUCOSE-1,6-BISPHOSPHATE-DEPENDENT)"/>
    <property type="match status" value="1"/>
</dbReference>
<dbReference type="InterPro" id="IPR050060">
    <property type="entry name" value="Phosphoglucosamine_mutase"/>
</dbReference>
<proteinExistence type="inferred from homology"/>
<dbReference type="SUPFAM" id="SSF53738">
    <property type="entry name" value="Phosphoglucomutase, first 3 domains"/>
    <property type="match status" value="1"/>
</dbReference>
<gene>
    <name evidence="5" type="ordered locus">BT0004</name>
</gene>
<dbReference type="InterPro" id="IPR005844">
    <property type="entry name" value="A-D-PHexomutase_a/b/a-I"/>
</dbReference>
<keyword evidence="5" id="KW-0413">Isomerase</keyword>
<protein>
    <submittedName>
        <fullName evidence="5">Phosphomannomutase</fullName>
        <ecNumber evidence="5">5.4.2.8</ecNumber>
    </submittedName>
</protein>
<keyword evidence="6" id="KW-1185">Reference proteome</keyword>
<dbReference type="EMBL" id="CP000049">
    <property type="protein sequence ID" value="AAX17349.1"/>
    <property type="molecule type" value="Genomic_DNA"/>
</dbReference>
<dbReference type="InterPro" id="IPR016055">
    <property type="entry name" value="A-D-PHexomutase_a/b/a-I/II/III"/>
</dbReference>
<dbReference type="AlphaFoldDB" id="A0ABF7PUK1"/>
<name>A0ABF7PUK1_BORT9</name>
<dbReference type="PANTHER" id="PTHR42946">
    <property type="entry name" value="PHOSPHOHEXOSE MUTASE"/>
    <property type="match status" value="1"/>
</dbReference>
<dbReference type="Gene3D" id="3.40.120.10">
    <property type="entry name" value="Alpha-D-Glucose-1,6-Bisphosphate, subunit A, domain 3"/>
    <property type="match status" value="3"/>
</dbReference>
<evidence type="ECO:0000313" key="6">
    <source>
        <dbReference type="Proteomes" id="UP000001205"/>
    </source>
</evidence>
<accession>A0ABF7PUK1</accession>
<evidence type="ECO:0000259" key="4">
    <source>
        <dbReference type="Pfam" id="PF02878"/>
    </source>
</evidence>
<dbReference type="EC" id="5.4.2.8" evidence="5"/>